<organism evidence="2 3">
    <name type="scientific">Neptunitalea chrysea</name>
    <dbReference type="NCBI Taxonomy" id="1647581"/>
    <lineage>
        <taxon>Bacteria</taxon>
        <taxon>Pseudomonadati</taxon>
        <taxon>Bacteroidota</taxon>
        <taxon>Flavobacteriia</taxon>
        <taxon>Flavobacteriales</taxon>
        <taxon>Flavobacteriaceae</taxon>
        <taxon>Neptunitalea</taxon>
    </lineage>
</organism>
<dbReference type="PROSITE" id="PS51257">
    <property type="entry name" value="PROKAR_LIPOPROTEIN"/>
    <property type="match status" value="1"/>
</dbReference>
<dbReference type="AlphaFoldDB" id="A0A9W6B7J0"/>
<sequence>MKKLILLFLVIISLAACSKNKSVLLPEATLVDKTEITDISSAYLFYNLEEKDTVELNRKNLIISTNWIFNIDKRLKLYQVIPSIKMLQKKKDSNEMHKNENARNFFSVNNTDIKNLSFIDFTKTEFIFDDGFSKFYIDDNPEEFKGIFPITVNFKKDGTITLNQTPSDRDELVDFIKEFSSASAMGRTTVLYLNFDKHLTYQEYITDLTLVKTAIGNSINLSPMQFIYDEDKLPDCGCTL</sequence>
<comment type="caution">
    <text evidence="2">The sequence shown here is derived from an EMBL/GenBank/DDBJ whole genome shotgun (WGS) entry which is preliminary data.</text>
</comment>
<dbReference type="RefSeq" id="WP_281756389.1">
    <property type="nucleotide sequence ID" value="NZ_BRVP01000031.1"/>
</dbReference>
<proteinExistence type="predicted"/>
<evidence type="ECO:0000313" key="3">
    <source>
        <dbReference type="Proteomes" id="UP001143545"/>
    </source>
</evidence>
<gene>
    <name evidence="2" type="ORF">NBRC110019_30660</name>
</gene>
<evidence type="ECO:0008006" key="4">
    <source>
        <dbReference type="Google" id="ProtNLM"/>
    </source>
</evidence>
<name>A0A9W6B7J0_9FLAO</name>
<dbReference type="EMBL" id="BRVP01000031">
    <property type="protein sequence ID" value="GLB54025.1"/>
    <property type="molecule type" value="Genomic_DNA"/>
</dbReference>
<evidence type="ECO:0000313" key="2">
    <source>
        <dbReference type="EMBL" id="GLB54025.1"/>
    </source>
</evidence>
<reference evidence="2" key="1">
    <citation type="submission" date="2022-07" db="EMBL/GenBank/DDBJ databases">
        <title>Taxonomy of Novel Oxalotrophic and Methylotrophic Bacteria.</title>
        <authorList>
            <person name="Sahin N."/>
            <person name="Tani A."/>
        </authorList>
    </citation>
    <scope>NUCLEOTIDE SEQUENCE</scope>
    <source>
        <strain evidence="2">AM327</strain>
    </source>
</reference>
<feature type="chain" id="PRO_5040979001" description="Lipoprotein" evidence="1">
    <location>
        <begin position="19"/>
        <end position="240"/>
    </location>
</feature>
<feature type="signal peptide" evidence="1">
    <location>
        <begin position="1"/>
        <end position="18"/>
    </location>
</feature>
<protein>
    <recommendedName>
        <fullName evidence="4">Lipoprotein</fullName>
    </recommendedName>
</protein>
<keyword evidence="1" id="KW-0732">Signal</keyword>
<dbReference type="Gene3D" id="3.30.420.270">
    <property type="match status" value="1"/>
</dbReference>
<dbReference type="Proteomes" id="UP001143545">
    <property type="component" value="Unassembled WGS sequence"/>
</dbReference>
<evidence type="ECO:0000256" key="1">
    <source>
        <dbReference type="SAM" id="SignalP"/>
    </source>
</evidence>
<keyword evidence="3" id="KW-1185">Reference proteome</keyword>
<accession>A0A9W6B7J0</accession>